<gene>
    <name evidence="8" type="primary">slc26a6</name>
</gene>
<evidence type="ECO:0000256" key="1">
    <source>
        <dbReference type="ARBA" id="ARBA00004141"/>
    </source>
</evidence>
<dbReference type="SUPFAM" id="SSF52091">
    <property type="entry name" value="SpoIIaa-like"/>
    <property type="match status" value="1"/>
</dbReference>
<reference evidence="8" key="1">
    <citation type="submission" date="2019-06" db="EMBL/GenBank/DDBJ databases">
        <authorList>
            <consortium name="Wellcome Sanger Institute Data Sharing"/>
        </authorList>
    </citation>
    <scope>NUCLEOTIDE SEQUENCE [LARGE SCALE GENOMIC DNA]</scope>
</reference>
<name>A0A667X6E0_9TELE</name>
<organism evidence="8 9">
    <name type="scientific">Myripristis murdjan</name>
    <name type="common">pinecone soldierfish</name>
    <dbReference type="NCBI Taxonomy" id="586833"/>
    <lineage>
        <taxon>Eukaryota</taxon>
        <taxon>Metazoa</taxon>
        <taxon>Chordata</taxon>
        <taxon>Craniata</taxon>
        <taxon>Vertebrata</taxon>
        <taxon>Euteleostomi</taxon>
        <taxon>Actinopterygii</taxon>
        <taxon>Neopterygii</taxon>
        <taxon>Teleostei</taxon>
        <taxon>Neoteleostei</taxon>
        <taxon>Acanthomorphata</taxon>
        <taxon>Holocentriformes</taxon>
        <taxon>Holocentridae</taxon>
        <taxon>Myripristis</taxon>
    </lineage>
</organism>
<reference evidence="8" key="3">
    <citation type="submission" date="2025-09" db="UniProtKB">
        <authorList>
            <consortium name="Ensembl"/>
        </authorList>
    </citation>
    <scope>IDENTIFICATION</scope>
</reference>
<dbReference type="Pfam" id="PF01740">
    <property type="entry name" value="STAS"/>
    <property type="match status" value="1"/>
</dbReference>
<feature type="transmembrane region" description="Helical" evidence="6">
    <location>
        <begin position="338"/>
        <end position="358"/>
    </location>
</feature>
<proteinExistence type="predicted"/>
<dbReference type="GeneTree" id="ENSGT01150000286960"/>
<dbReference type="NCBIfam" id="TIGR00815">
    <property type="entry name" value="sulP"/>
    <property type="match status" value="1"/>
</dbReference>
<dbReference type="GO" id="GO:0016020">
    <property type="term" value="C:membrane"/>
    <property type="evidence" value="ECO:0007669"/>
    <property type="project" value="UniProtKB-SubCell"/>
</dbReference>
<protein>
    <recommendedName>
        <fullName evidence="7">STAS domain-containing protein</fullName>
    </recommendedName>
</protein>
<dbReference type="PROSITE" id="PS01130">
    <property type="entry name" value="SLC26A"/>
    <property type="match status" value="1"/>
</dbReference>
<feature type="domain" description="STAS" evidence="7">
    <location>
        <begin position="520"/>
        <end position="694"/>
    </location>
</feature>
<dbReference type="AlphaFoldDB" id="A0A667X6E0"/>
<keyword evidence="4 6" id="KW-0472">Membrane</keyword>
<feature type="transmembrane region" description="Helical" evidence="6">
    <location>
        <begin position="409"/>
        <end position="427"/>
    </location>
</feature>
<dbReference type="PROSITE" id="PS50801">
    <property type="entry name" value="STAS"/>
    <property type="match status" value="1"/>
</dbReference>
<dbReference type="FunCoup" id="A0A667X6E0">
    <property type="interactions" value="213"/>
</dbReference>
<evidence type="ECO:0000259" key="7">
    <source>
        <dbReference type="PROSITE" id="PS50801"/>
    </source>
</evidence>
<keyword evidence="9" id="KW-1185">Reference proteome</keyword>
<feature type="transmembrane region" description="Helical" evidence="6">
    <location>
        <begin position="471"/>
        <end position="496"/>
    </location>
</feature>
<dbReference type="InParanoid" id="A0A667X6E0"/>
<reference evidence="8" key="2">
    <citation type="submission" date="2025-08" db="UniProtKB">
        <authorList>
            <consortium name="Ensembl"/>
        </authorList>
    </citation>
    <scope>IDENTIFICATION</scope>
</reference>
<evidence type="ECO:0000256" key="6">
    <source>
        <dbReference type="SAM" id="Phobius"/>
    </source>
</evidence>
<dbReference type="InterPro" id="IPR036513">
    <property type="entry name" value="STAS_dom_sf"/>
</dbReference>
<dbReference type="InterPro" id="IPR011547">
    <property type="entry name" value="SLC26A/SulP_dom"/>
</dbReference>
<sequence>MMERKRAGYSVQRDVLDEEGVEEMAEKSDSKTSLCERVRQSARISGPRARSCLLGCVPVLSWLPRYSIRENALGDLISGISVGIMQLPQGMAYALLAAVPPVFGLYSSFYPVLIYFIFGTSKHISLGTYAVMSVMIGGVTERVAPDSDFMMWDNVTNSSIIDITARDAERVRVAAAVTFLSGLFQILLGLVQFGFVVTYLSEPLVRGYTTGAAIHVIVSQLKYTFGISPNRYSGPFSLIYTVLEVFYLVQETNIGTLVVSIVSIVGLIIVKELNAYLSKKLPVPIPVELLAIIIATVISWQVNLEEKYGVDVVGEIPSGLQPPVLPTASLFGQLIGDAFALSVVGYGIAISLGRIFALKYGYKVDSNQELIALGLSNSVGGVFQCFAISCSMSRSMVQESTGGKTQVAGALSAVVILIITLWIGTLFEDLPKAVLAAIIYVNLHGMMKQFMDVPALWRTNRVDMMVWLATFILTVLFNPDLGLAASIGFSILTVIFRTQLPTYSLLGQVPGTDIYRPVEEYKQVRQVPGVVIFRSSATLYFANAEMYQDALAQKSGIDITKILSAKKKLEAKRKRHEKKEAKKAKKDAKKNAQDMEEPESPERTDIVTIEVDDRPDPSLPRAIVLDLSPVNFLDTVGVKTLRGIHKDYGDIGIEVVLSGCQTGVVENLQSGGFFNDKVTKSCLFSTIHDAVLHCQSASAHMKPTRKTSNPKTLT</sequence>
<dbReference type="Proteomes" id="UP000472263">
    <property type="component" value="Chromosome 7"/>
</dbReference>
<dbReference type="InterPro" id="IPR018045">
    <property type="entry name" value="S04_transporter_CS"/>
</dbReference>
<evidence type="ECO:0000313" key="8">
    <source>
        <dbReference type="Ensembl" id="ENSMMDP00005009513.1"/>
    </source>
</evidence>
<feature type="transmembrane region" description="Helical" evidence="6">
    <location>
        <begin position="370"/>
        <end position="389"/>
    </location>
</feature>
<accession>A0A667X6E0</accession>
<feature type="compositionally biased region" description="Basic residues" evidence="5">
    <location>
        <begin position="570"/>
        <end position="588"/>
    </location>
</feature>
<evidence type="ECO:0000256" key="2">
    <source>
        <dbReference type="ARBA" id="ARBA00022692"/>
    </source>
</evidence>
<keyword evidence="2 6" id="KW-0812">Transmembrane</keyword>
<comment type="subcellular location">
    <subcellularLocation>
        <location evidence="1">Membrane</location>
        <topology evidence="1">Multi-pass membrane protein</topology>
    </subcellularLocation>
</comment>
<dbReference type="Ensembl" id="ENSMMDT00005009816.1">
    <property type="protein sequence ID" value="ENSMMDP00005009513.1"/>
    <property type="gene ID" value="ENSMMDG00005005211.1"/>
</dbReference>
<feature type="transmembrane region" description="Helical" evidence="6">
    <location>
        <begin position="93"/>
        <end position="118"/>
    </location>
</feature>
<dbReference type="Gene3D" id="3.30.750.24">
    <property type="entry name" value="STAS domain"/>
    <property type="match status" value="1"/>
</dbReference>
<dbReference type="CDD" id="cd07042">
    <property type="entry name" value="STAS_SulP_like_sulfate_transporter"/>
    <property type="match status" value="1"/>
</dbReference>
<feature type="transmembrane region" description="Helical" evidence="6">
    <location>
        <begin position="281"/>
        <end position="302"/>
    </location>
</feature>
<dbReference type="Pfam" id="PF00916">
    <property type="entry name" value="Sulfate_transp"/>
    <property type="match status" value="1"/>
</dbReference>
<keyword evidence="3 6" id="KW-1133">Transmembrane helix</keyword>
<dbReference type="PANTHER" id="PTHR11814">
    <property type="entry name" value="SULFATE TRANSPORTER"/>
    <property type="match status" value="1"/>
</dbReference>
<feature type="transmembrane region" description="Helical" evidence="6">
    <location>
        <begin position="173"/>
        <end position="200"/>
    </location>
</feature>
<feature type="region of interest" description="Disordered" evidence="5">
    <location>
        <begin position="570"/>
        <end position="606"/>
    </location>
</feature>
<evidence type="ECO:0000256" key="3">
    <source>
        <dbReference type="ARBA" id="ARBA00022989"/>
    </source>
</evidence>
<dbReference type="InterPro" id="IPR001902">
    <property type="entry name" value="SLC26A/SulP_fam"/>
</dbReference>
<dbReference type="InterPro" id="IPR002645">
    <property type="entry name" value="STAS_dom"/>
</dbReference>
<dbReference type="GO" id="GO:0008271">
    <property type="term" value="F:secondary active sulfate transmembrane transporter activity"/>
    <property type="evidence" value="ECO:0007669"/>
    <property type="project" value="InterPro"/>
</dbReference>
<evidence type="ECO:0000256" key="5">
    <source>
        <dbReference type="SAM" id="MobiDB-lite"/>
    </source>
</evidence>
<feature type="transmembrane region" description="Helical" evidence="6">
    <location>
        <begin position="245"/>
        <end position="269"/>
    </location>
</feature>
<evidence type="ECO:0000256" key="4">
    <source>
        <dbReference type="ARBA" id="ARBA00023136"/>
    </source>
</evidence>
<evidence type="ECO:0000313" key="9">
    <source>
        <dbReference type="Proteomes" id="UP000472263"/>
    </source>
</evidence>